<proteinExistence type="predicted"/>
<organism evidence="1 2">
    <name type="scientific">Thalassotalea castellviae</name>
    <dbReference type="NCBI Taxonomy" id="3075612"/>
    <lineage>
        <taxon>Bacteria</taxon>
        <taxon>Pseudomonadati</taxon>
        <taxon>Pseudomonadota</taxon>
        <taxon>Gammaproteobacteria</taxon>
        <taxon>Alteromonadales</taxon>
        <taxon>Colwelliaceae</taxon>
        <taxon>Thalassotalea</taxon>
    </lineage>
</organism>
<name>A0ABU3A1P5_9GAMM</name>
<dbReference type="EMBL" id="JAVRIF010000005">
    <property type="protein sequence ID" value="MDT0604092.1"/>
    <property type="molecule type" value="Genomic_DNA"/>
</dbReference>
<evidence type="ECO:0000313" key="2">
    <source>
        <dbReference type="Proteomes" id="UP001266357"/>
    </source>
</evidence>
<sequence length="200" mass="22902">MKKIIVLVTLFVLLVAGYLSLTDEENTSLITDRSSLEIESEEQEIDVNQFSKQPDYRITIKSSDGEITDRDISRNIDIESEIDSTVSEESRGSHTTSSLDIFLTGEADFLFVDDTDELHQYLLNKWDGKAEFIEDGIYDIEVSVLGAKKEIILFEINHKQRAVMSAEEFRDQYLLPELAKFDSDSSYGEYSSYLNKKLEQ</sequence>
<comment type="caution">
    <text evidence="1">The sequence shown here is derived from an EMBL/GenBank/DDBJ whole genome shotgun (WGS) entry which is preliminary data.</text>
</comment>
<evidence type="ECO:0000313" key="1">
    <source>
        <dbReference type="EMBL" id="MDT0604092.1"/>
    </source>
</evidence>
<protein>
    <submittedName>
        <fullName evidence="1">Uncharacterized protein</fullName>
    </submittedName>
</protein>
<reference evidence="1 2" key="1">
    <citation type="submission" date="2023-09" db="EMBL/GenBank/DDBJ databases">
        <authorList>
            <person name="Rey-Velasco X."/>
        </authorList>
    </citation>
    <scope>NUCLEOTIDE SEQUENCE [LARGE SCALE GENOMIC DNA]</scope>
    <source>
        <strain evidence="1 2">W431</strain>
    </source>
</reference>
<gene>
    <name evidence="1" type="ORF">RM573_10860</name>
</gene>
<dbReference type="RefSeq" id="WP_311581564.1">
    <property type="nucleotide sequence ID" value="NZ_JAVRIF010000005.1"/>
</dbReference>
<accession>A0ABU3A1P5</accession>
<dbReference type="Proteomes" id="UP001266357">
    <property type="component" value="Unassembled WGS sequence"/>
</dbReference>
<keyword evidence="2" id="KW-1185">Reference proteome</keyword>